<dbReference type="InterPro" id="IPR036412">
    <property type="entry name" value="HAD-like_sf"/>
</dbReference>
<organism evidence="5 6">
    <name type="scientific">Staphylococcus gallinarum</name>
    <dbReference type="NCBI Taxonomy" id="1293"/>
    <lineage>
        <taxon>Bacteria</taxon>
        <taxon>Bacillati</taxon>
        <taxon>Bacillota</taxon>
        <taxon>Bacilli</taxon>
        <taxon>Bacillales</taxon>
        <taxon>Staphylococcaceae</taxon>
        <taxon>Staphylococcus</taxon>
    </lineage>
</organism>
<evidence type="ECO:0000313" key="5">
    <source>
        <dbReference type="EMBL" id="RIL44001.1"/>
    </source>
</evidence>
<dbReference type="SFLD" id="SFLDS00003">
    <property type="entry name" value="Haloacid_Dehalogenase"/>
    <property type="match status" value="1"/>
</dbReference>
<evidence type="ECO:0000256" key="3">
    <source>
        <dbReference type="ARBA" id="ARBA00022723"/>
    </source>
</evidence>
<dbReference type="Gene3D" id="3.40.50.1000">
    <property type="entry name" value="HAD superfamily/HAD-like"/>
    <property type="match status" value="1"/>
</dbReference>
<dbReference type="InterPro" id="IPR006439">
    <property type="entry name" value="HAD-SF_hydro_IA"/>
</dbReference>
<dbReference type="Gene3D" id="1.10.150.240">
    <property type="entry name" value="Putative phosphatase, domain 2"/>
    <property type="match status" value="1"/>
</dbReference>
<keyword evidence="4" id="KW-0460">Magnesium</keyword>
<dbReference type="CDD" id="cd16423">
    <property type="entry name" value="HAD_BPGM-like"/>
    <property type="match status" value="1"/>
</dbReference>
<dbReference type="InterPro" id="IPR023198">
    <property type="entry name" value="PGP-like_dom2"/>
</dbReference>
<dbReference type="SUPFAM" id="SSF56784">
    <property type="entry name" value="HAD-like"/>
    <property type="match status" value="1"/>
</dbReference>
<evidence type="ECO:0000256" key="1">
    <source>
        <dbReference type="ARBA" id="ARBA00001946"/>
    </source>
</evidence>
<keyword evidence="5" id="KW-0378">Hydrolase</keyword>
<dbReference type="AlphaFoldDB" id="A0A2T4T1A3"/>
<accession>A0A2T4T1A3</accession>
<dbReference type="InterPro" id="IPR041492">
    <property type="entry name" value="HAD_2"/>
</dbReference>
<comment type="similarity">
    <text evidence="2">Belongs to the HAD-like hydrolase superfamily. CbbY/CbbZ/Gph/YieH family.</text>
</comment>
<comment type="cofactor">
    <cofactor evidence="1">
        <name>Mg(2+)</name>
        <dbReference type="ChEBI" id="CHEBI:18420"/>
    </cofactor>
</comment>
<dbReference type="EMBL" id="QXRZ01000002">
    <property type="protein sequence ID" value="RIL44001.1"/>
    <property type="molecule type" value="Genomic_DNA"/>
</dbReference>
<dbReference type="Proteomes" id="UP000283576">
    <property type="component" value="Unassembled WGS sequence"/>
</dbReference>
<keyword evidence="3" id="KW-0479">Metal-binding</keyword>
<dbReference type="GO" id="GO:0016787">
    <property type="term" value="F:hydrolase activity"/>
    <property type="evidence" value="ECO:0007669"/>
    <property type="project" value="UniProtKB-KW"/>
</dbReference>
<dbReference type="SFLD" id="SFLDG01129">
    <property type="entry name" value="C1.5:_HAD__Beta-PGM__Phosphata"/>
    <property type="match status" value="1"/>
</dbReference>
<dbReference type="NCBIfam" id="TIGR01509">
    <property type="entry name" value="HAD-SF-IA-v3"/>
    <property type="match status" value="1"/>
</dbReference>
<dbReference type="InterPro" id="IPR023214">
    <property type="entry name" value="HAD_sf"/>
</dbReference>
<evidence type="ECO:0000256" key="2">
    <source>
        <dbReference type="ARBA" id="ARBA00006171"/>
    </source>
</evidence>
<dbReference type="Pfam" id="PF13419">
    <property type="entry name" value="HAD_2"/>
    <property type="match status" value="1"/>
</dbReference>
<gene>
    <name evidence="5" type="ORF">BUZ01_05055</name>
</gene>
<name>A0A2T4T1A3_STAGA</name>
<dbReference type="PRINTS" id="PR00413">
    <property type="entry name" value="HADHALOGNASE"/>
</dbReference>
<dbReference type="RefSeq" id="WP_107527833.1">
    <property type="nucleotide sequence ID" value="NZ_JAIBNU010000003.1"/>
</dbReference>
<dbReference type="GO" id="GO:0046872">
    <property type="term" value="F:metal ion binding"/>
    <property type="evidence" value="ECO:0007669"/>
    <property type="project" value="UniProtKB-KW"/>
</dbReference>
<protein>
    <submittedName>
        <fullName evidence="5">HAD family hydrolase</fullName>
    </submittedName>
</protein>
<evidence type="ECO:0000256" key="4">
    <source>
        <dbReference type="ARBA" id="ARBA00022842"/>
    </source>
</evidence>
<dbReference type="InterPro" id="IPR051600">
    <property type="entry name" value="Beta-PGM-like"/>
</dbReference>
<dbReference type="PANTHER" id="PTHR46193:SF21">
    <property type="entry name" value="SLL1138 PROTEIN"/>
    <property type="match status" value="1"/>
</dbReference>
<dbReference type="PANTHER" id="PTHR46193">
    <property type="entry name" value="6-PHOSPHOGLUCONATE PHOSPHATASE"/>
    <property type="match status" value="1"/>
</dbReference>
<reference evidence="5 6" key="1">
    <citation type="journal article" date="2016" name="Front. Microbiol.">
        <title>Comprehensive Phylogenetic Analysis of Bovine Non-aureus Staphylococci Species Based on Whole-Genome Sequencing.</title>
        <authorList>
            <person name="Naushad S."/>
            <person name="Barkema H.W."/>
            <person name="Luby C."/>
            <person name="Condas L.A."/>
            <person name="Nobrega D.B."/>
            <person name="Carson D.A."/>
            <person name="De Buck J."/>
        </authorList>
    </citation>
    <scope>NUCLEOTIDE SEQUENCE [LARGE SCALE GENOMIC DNA]</scope>
    <source>
        <strain evidence="5 6">SNUC 1388</strain>
    </source>
</reference>
<sequence length="215" mass="24362">MYRAVVFDFDGTIIDTEQHLFQIINNHLTGNGLDPISVDYYRQSIGGAATDLHNYLEAQLGLEKKSAIYQEHNETSVNLPINKEVEALMKYCKQRHIPMAIATSSYRKDIEPTFKRLGLEQYMDIIVGREDVDEVKPNPELYLTAVQQLNYNPVNCLAIEDSVNGATAAINAGLDVIINTNRMTEQQPFHTLNFTAKDVTANEIIEHYFEQHGSK</sequence>
<proteinExistence type="inferred from homology"/>
<comment type="caution">
    <text evidence="5">The sequence shown here is derived from an EMBL/GenBank/DDBJ whole genome shotgun (WGS) entry which is preliminary data.</text>
</comment>
<evidence type="ECO:0000313" key="6">
    <source>
        <dbReference type="Proteomes" id="UP000283576"/>
    </source>
</evidence>